<feature type="region of interest" description="Disordered" evidence="5">
    <location>
        <begin position="343"/>
        <end position="388"/>
    </location>
</feature>
<evidence type="ECO:0000256" key="1">
    <source>
        <dbReference type="ARBA" id="ARBA00009049"/>
    </source>
</evidence>
<name>A0A238FFP7_9BASI</name>
<protein>
    <submittedName>
        <fullName evidence="6">BQ2448_1362 protein</fullName>
    </submittedName>
</protein>
<evidence type="ECO:0000256" key="3">
    <source>
        <dbReference type="ARBA" id="ARBA00023186"/>
    </source>
</evidence>
<dbReference type="AlphaFoldDB" id="A0A238FFP7"/>
<feature type="region of interest" description="Disordered" evidence="5">
    <location>
        <begin position="431"/>
        <end position="528"/>
    </location>
</feature>
<dbReference type="InterPro" id="IPR019318">
    <property type="entry name" value="Gua_nucleotide_exch_fac_Ric8"/>
</dbReference>
<comment type="similarity">
    <text evidence="1">Belongs to the synembryn family.</text>
</comment>
<feature type="compositionally biased region" description="Low complexity" evidence="5">
    <location>
        <begin position="364"/>
        <end position="381"/>
    </location>
</feature>
<dbReference type="EMBL" id="FMSP01000005">
    <property type="protein sequence ID" value="SCV69968.1"/>
    <property type="molecule type" value="Genomic_DNA"/>
</dbReference>
<evidence type="ECO:0000256" key="2">
    <source>
        <dbReference type="ARBA" id="ARBA00022658"/>
    </source>
</evidence>
<gene>
    <name evidence="6" type="ORF">BQ2448_1362</name>
</gene>
<dbReference type="GO" id="GO:0007186">
    <property type="term" value="P:G protein-coupled receptor signaling pathway"/>
    <property type="evidence" value="ECO:0007669"/>
    <property type="project" value="TreeGrafter"/>
</dbReference>
<keyword evidence="3" id="KW-0143">Chaperone</keyword>
<dbReference type="PANTHER" id="PTHR12425">
    <property type="entry name" value="SYNEMBRYN"/>
    <property type="match status" value="1"/>
</dbReference>
<dbReference type="GO" id="GO:0001965">
    <property type="term" value="F:G-protein alpha-subunit binding"/>
    <property type="evidence" value="ECO:0007669"/>
    <property type="project" value="TreeGrafter"/>
</dbReference>
<keyword evidence="4" id="KW-0175">Coiled coil</keyword>
<feature type="compositionally biased region" description="Low complexity" evidence="5">
    <location>
        <begin position="487"/>
        <end position="509"/>
    </location>
</feature>
<dbReference type="Pfam" id="PF10165">
    <property type="entry name" value="Ric8"/>
    <property type="match status" value="1"/>
</dbReference>
<dbReference type="GO" id="GO:0005085">
    <property type="term" value="F:guanyl-nucleotide exchange factor activity"/>
    <property type="evidence" value="ECO:0007669"/>
    <property type="project" value="UniProtKB-KW"/>
</dbReference>
<reference evidence="7" key="1">
    <citation type="submission" date="2016-09" db="EMBL/GenBank/DDBJ databases">
        <authorList>
            <person name="Jeantristanb JTB J.-T."/>
            <person name="Ricardo R."/>
        </authorList>
    </citation>
    <scope>NUCLEOTIDE SEQUENCE [LARGE SCALE GENOMIC DNA]</scope>
</reference>
<feature type="compositionally biased region" description="Polar residues" evidence="5">
    <location>
        <begin position="451"/>
        <end position="462"/>
    </location>
</feature>
<evidence type="ECO:0000313" key="6">
    <source>
        <dbReference type="EMBL" id="SCV69968.1"/>
    </source>
</evidence>
<accession>A0A238FFP7</accession>
<evidence type="ECO:0000256" key="4">
    <source>
        <dbReference type="SAM" id="Coils"/>
    </source>
</evidence>
<evidence type="ECO:0000313" key="7">
    <source>
        <dbReference type="Proteomes" id="UP000198372"/>
    </source>
</evidence>
<organism evidence="6 7">
    <name type="scientific">Microbotryum intermedium</name>
    <dbReference type="NCBI Taxonomy" id="269621"/>
    <lineage>
        <taxon>Eukaryota</taxon>
        <taxon>Fungi</taxon>
        <taxon>Dikarya</taxon>
        <taxon>Basidiomycota</taxon>
        <taxon>Pucciniomycotina</taxon>
        <taxon>Microbotryomycetes</taxon>
        <taxon>Microbotryales</taxon>
        <taxon>Microbotryaceae</taxon>
        <taxon>Microbotryum</taxon>
    </lineage>
</organism>
<dbReference type="PANTHER" id="PTHR12425:SF5">
    <property type="entry name" value="SYNEMBRYN"/>
    <property type="match status" value="1"/>
</dbReference>
<dbReference type="Proteomes" id="UP000198372">
    <property type="component" value="Unassembled WGS sequence"/>
</dbReference>
<feature type="compositionally biased region" description="Polar residues" evidence="5">
    <location>
        <begin position="517"/>
        <end position="528"/>
    </location>
</feature>
<keyword evidence="7" id="KW-1185">Reference proteome</keyword>
<feature type="region of interest" description="Disordered" evidence="5">
    <location>
        <begin position="778"/>
        <end position="849"/>
    </location>
</feature>
<evidence type="ECO:0000256" key="5">
    <source>
        <dbReference type="SAM" id="MobiDB-lite"/>
    </source>
</evidence>
<keyword evidence="2" id="KW-0344">Guanine-nucleotide releasing factor</keyword>
<dbReference type="GO" id="GO:0005737">
    <property type="term" value="C:cytoplasm"/>
    <property type="evidence" value="ECO:0007669"/>
    <property type="project" value="TreeGrafter"/>
</dbReference>
<sequence length="940" mass="103018">MSDPLHAYLDLSQASQESPSVLPKLHRMLQGQSAPPRQPSIAQECLIAHRSAVGVLQKGEEPVPEIRRRLLAAILSSLQASFLLTSSPTILTPIASILKLLGRSAAGSEELGRAQALGLLVQLGGLERVGRLPVPTSRRNSNVLPTTFNVQDVGSSGLTGEEEPEDGDYLQGQSDPLFPYECEALRCLCNTLMLHPSSRDSFLDWLRNDPNRKAVRGLLRLLDCDTAGFLSGRVLFLITSKPNPLIVELTENHETIEKMRKVSSVHLFLGTKPRQMTCGKSFIDSACSIQFADRYLRRLRDPELALSLTTGPMPTPADTLHEHLKMAYNIMLQYGRLAPVSPQPPLYPVPESEVISPSPAPDQSDSTASPSSLVSTDSSSPFDPVRDTSDVVDDLFQSQTDGVQRYGSLNSATNELDVNEKKKRFRWSGMSNWSTSTTTEPGSVEGEPLRSPSTSEMSGSATTERRTSKSSSLFGRKIREVVGGSPGSSTRSPSPSPTVTQSSRSSHSSIPRRDSKATSSGSASPGTLTLETVRPFLPLFQPYLTLACCLGLGDDPKDPNPLVRGALNTLLNFPIELEEFDGLEYSWLQRVPDSDSLARVTAYCSRRNVPRLPPLPGRLMEVLATTCNSWFPVDKAPPDTTLHSRRPPVPIGIVQLPSHPDDLLPRGTGGESAKVDEILGPVMLLLRKVSMLAEPAEIMRDIVLPDDIDRSLPLEQRCDLTGHLVRLLSSLLLPNTAYGVGEFLYNLCDRDPATLSTQIGYGNASGFLQNRGELIPPPPIHQPPERNLPRCRSSNNTSSANGAGGTAEKDRPCRALQASTVWDEGKETSATRSGPRTVNPITGAFELPPDFDVEDEMTEEEKEREAEKLYVLFDRMQRTGIIDVENPICKARGEGKLQETMAELEAERERLDEEDARLEKEVEEEMAIFKLRKRGGHKLP</sequence>
<feature type="compositionally biased region" description="Polar residues" evidence="5">
    <location>
        <begin position="830"/>
        <end position="840"/>
    </location>
</feature>
<feature type="compositionally biased region" description="Polar residues" evidence="5">
    <location>
        <begin position="431"/>
        <end position="441"/>
    </location>
</feature>
<feature type="coiled-coil region" evidence="4">
    <location>
        <begin position="890"/>
        <end position="928"/>
    </location>
</feature>
<dbReference type="OrthoDB" id="5585685at2759"/>
<proteinExistence type="inferred from homology"/>